<reference evidence="2" key="1">
    <citation type="submission" date="2017-02" db="UniProtKB">
        <authorList>
            <consortium name="WormBaseParasite"/>
        </authorList>
    </citation>
    <scope>IDENTIFICATION</scope>
</reference>
<accession>A0A0N5B056</accession>
<sequence length="82" mass="9648">MFELLPKPSVYSCLLSREIIVDSSFITVEWLVFIERKGDRRYHFLSWNSKTDPPPVSYFWLETGQYIEEVLTSPLSISDMRG</sequence>
<proteinExistence type="predicted"/>
<evidence type="ECO:0000313" key="2">
    <source>
        <dbReference type="WBParaSite" id="SMUV_0001064901-mRNA-1"/>
    </source>
</evidence>
<organism evidence="1 2">
    <name type="scientific">Syphacia muris</name>
    <dbReference type="NCBI Taxonomy" id="451379"/>
    <lineage>
        <taxon>Eukaryota</taxon>
        <taxon>Metazoa</taxon>
        <taxon>Ecdysozoa</taxon>
        <taxon>Nematoda</taxon>
        <taxon>Chromadorea</taxon>
        <taxon>Rhabditida</taxon>
        <taxon>Spirurina</taxon>
        <taxon>Oxyuridomorpha</taxon>
        <taxon>Oxyuroidea</taxon>
        <taxon>Oxyuridae</taxon>
        <taxon>Syphacia</taxon>
    </lineage>
</organism>
<name>A0A0N5B056_9BILA</name>
<evidence type="ECO:0000313" key="1">
    <source>
        <dbReference type="Proteomes" id="UP000046393"/>
    </source>
</evidence>
<dbReference type="AlphaFoldDB" id="A0A0N5B056"/>
<keyword evidence="1" id="KW-1185">Reference proteome</keyword>
<dbReference type="WBParaSite" id="SMUV_0001064901-mRNA-1">
    <property type="protein sequence ID" value="SMUV_0001064901-mRNA-1"/>
    <property type="gene ID" value="SMUV_0001064901"/>
</dbReference>
<protein>
    <submittedName>
        <fullName evidence="2">Transposase</fullName>
    </submittedName>
</protein>
<dbReference type="Proteomes" id="UP000046393">
    <property type="component" value="Unplaced"/>
</dbReference>